<organism evidence="3 4">
    <name type="scientific">Ramalina farinacea</name>
    <dbReference type="NCBI Taxonomy" id="258253"/>
    <lineage>
        <taxon>Eukaryota</taxon>
        <taxon>Fungi</taxon>
        <taxon>Dikarya</taxon>
        <taxon>Ascomycota</taxon>
        <taxon>Pezizomycotina</taxon>
        <taxon>Lecanoromycetes</taxon>
        <taxon>OSLEUM clade</taxon>
        <taxon>Lecanoromycetidae</taxon>
        <taxon>Lecanorales</taxon>
        <taxon>Lecanorineae</taxon>
        <taxon>Ramalinaceae</taxon>
        <taxon>Ramalina</taxon>
    </lineage>
</organism>
<dbReference type="SUPFAM" id="SSF52540">
    <property type="entry name" value="P-loop containing nucleoside triphosphate hydrolases"/>
    <property type="match status" value="1"/>
</dbReference>
<dbReference type="PANTHER" id="PTHR10887">
    <property type="entry name" value="DNA2/NAM7 HELICASE FAMILY"/>
    <property type="match status" value="1"/>
</dbReference>
<protein>
    <recommendedName>
        <fullName evidence="2">DNA2/NAM7 helicase-like C-terminal domain-containing protein</fullName>
    </recommendedName>
</protein>
<dbReference type="InterPro" id="IPR045055">
    <property type="entry name" value="DNA2/NAM7-like"/>
</dbReference>
<dbReference type="Proteomes" id="UP001161017">
    <property type="component" value="Unassembled WGS sequence"/>
</dbReference>
<evidence type="ECO:0000313" key="3">
    <source>
        <dbReference type="EMBL" id="MDI1492258.1"/>
    </source>
</evidence>
<dbReference type="Gene3D" id="3.40.50.300">
    <property type="entry name" value="P-loop containing nucleotide triphosphate hydrolases"/>
    <property type="match status" value="1"/>
</dbReference>
<feature type="domain" description="DNA2/NAM7 helicase-like C-terminal" evidence="2">
    <location>
        <begin position="106"/>
        <end position="332"/>
    </location>
</feature>
<dbReference type="InterPro" id="IPR047187">
    <property type="entry name" value="SF1_C_Upf1"/>
</dbReference>
<reference evidence="3" key="1">
    <citation type="journal article" date="2023" name="Genome Biol. Evol.">
        <title>First Whole Genome Sequence and Flow Cytometry Genome Size Data for the Lichen-Forming Fungus Ramalina farinacea (Ascomycota).</title>
        <authorList>
            <person name="Llewellyn T."/>
            <person name="Mian S."/>
            <person name="Hill R."/>
            <person name="Leitch I.J."/>
            <person name="Gaya E."/>
        </authorList>
    </citation>
    <scope>NUCLEOTIDE SEQUENCE</scope>
    <source>
        <strain evidence="3">LIQ254RAFAR</strain>
    </source>
</reference>
<feature type="region of interest" description="Disordered" evidence="1">
    <location>
        <begin position="692"/>
        <end position="715"/>
    </location>
</feature>
<feature type="compositionally biased region" description="Polar residues" evidence="1">
    <location>
        <begin position="704"/>
        <end position="715"/>
    </location>
</feature>
<proteinExistence type="predicted"/>
<dbReference type="EMBL" id="JAPUFD010000018">
    <property type="protein sequence ID" value="MDI1492258.1"/>
    <property type="molecule type" value="Genomic_DNA"/>
</dbReference>
<dbReference type="CDD" id="cd18808">
    <property type="entry name" value="SF1_C_Upf1"/>
    <property type="match status" value="1"/>
</dbReference>
<dbReference type="GO" id="GO:0031048">
    <property type="term" value="P:regulatory ncRNA-mediated heterochromatin formation"/>
    <property type="evidence" value="ECO:0007669"/>
    <property type="project" value="TreeGrafter"/>
</dbReference>
<accession>A0AA43TY51</accession>
<dbReference type="GO" id="GO:0031380">
    <property type="term" value="C:nuclear RNA-directed RNA polymerase complex"/>
    <property type="evidence" value="ECO:0007669"/>
    <property type="project" value="TreeGrafter"/>
</dbReference>
<evidence type="ECO:0000259" key="2">
    <source>
        <dbReference type="Pfam" id="PF13087"/>
    </source>
</evidence>
<dbReference type="InterPro" id="IPR027417">
    <property type="entry name" value="P-loop_NTPase"/>
</dbReference>
<dbReference type="InterPro" id="IPR041679">
    <property type="entry name" value="DNA2/NAM7-like_C"/>
</dbReference>
<evidence type="ECO:0000256" key="1">
    <source>
        <dbReference type="SAM" id="MobiDB-lite"/>
    </source>
</evidence>
<evidence type="ECO:0000313" key="4">
    <source>
        <dbReference type="Proteomes" id="UP001161017"/>
    </source>
</evidence>
<comment type="caution">
    <text evidence="3">The sequence shown here is derived from an EMBL/GenBank/DDBJ whole genome shotgun (WGS) entry which is preliminary data.</text>
</comment>
<name>A0AA43TY51_9LECA</name>
<dbReference type="PANTHER" id="PTHR10887:SF445">
    <property type="entry name" value="NFX1-TYPE ZINC FINGER-CONTAINING PROTEIN 1"/>
    <property type="match status" value="1"/>
</dbReference>
<dbReference type="Pfam" id="PF13087">
    <property type="entry name" value="AAA_12"/>
    <property type="match status" value="1"/>
</dbReference>
<dbReference type="AlphaFoldDB" id="A0AA43TY51"/>
<keyword evidence="4" id="KW-1185">Reference proteome</keyword>
<sequence>MAGDCHWIDPSEDEYWLVPNRVSQDIRDNINALNRGSMDVWAMSLKEREDLLCHWRDEIDPRTILDSTAEIHRRHQAAIMRKRDAYDEADLNKLASQSDVGSGYRLDESLMERLMLPSNAGIVPIAASRLNLQRRMHPQIANLMRATLYPYLRDHDCTKQRSPVPGMADRVWWLDHREPEDPPNLRSNTPNSFSNSFEVEMIAGLVEYLVNSNEYDYRDITVLTPYNGQLAAFTERFKSVCSLWLTEDDREALVQEGFLDANYLSTGEDVVAVGGMLKLATIDNFQGEESKVVFLSTVRSNNEDRVGFLKTTNRINVACSRARDGFYIIGNASLMDQVPMPGPLAAKDNEAVVLERGNAMSEVENEILLYKGEVVEPFERAMKSLVTFWNTPESPVNFLWSSNIRLESLHLRCKLITLEENIRMSRHVSTLAEQSQHMKLLYEGLRRVRIPQILGDFDDVNSIIDHCRARKLRRLEAELRLCRESSRFARSTIGDDDAVSSSEVELRQILSFCERYSQAAGHLLPVCQTMRSVLLGHRTQTHGLYNRNTVEAWWTWPVHEVGDLKRCENGHPFSAITEPKCLECGLGVKIDQKPTPSVKLCVDATEFMEFSNSNSSASIAERTTTEHLWGVKQEKNDFKKLMDWASKKAGKQSRGYQTLPTRLRSEEQQTRDLSELVNWISSVKGQLQCSLVAGPEPSDRRSALDQQAQLTSATR</sequence>
<gene>
    <name evidence="3" type="ORF">OHK93_003470</name>
</gene>